<accession>A0A1B1MY31</accession>
<gene>
    <name evidence="2" type="ORF">AWM70_05470</name>
</gene>
<comment type="similarity">
    <text evidence="1">Belongs to the HesB/IscA family.</text>
</comment>
<dbReference type="RefSeq" id="WP_068694697.1">
    <property type="nucleotide sequence ID" value="NZ_CP014167.1"/>
</dbReference>
<dbReference type="Proteomes" id="UP000092573">
    <property type="component" value="Chromosome"/>
</dbReference>
<dbReference type="PIRSF" id="PIRSF034852">
    <property type="entry name" value="UCP034852"/>
    <property type="match status" value="1"/>
</dbReference>
<protein>
    <recommendedName>
        <fullName evidence="4">FeS cluster biogenesis domain-containing protein</fullName>
    </recommendedName>
</protein>
<dbReference type="InterPro" id="IPR008326">
    <property type="entry name" value="PdhI-like"/>
</dbReference>
<sequence>MIHVAEDAARWYKKELNLAEGQSVRFFARYSAGGHIHPGFSLGIDTEEPKKPGISTNVDGIRFYMEEQDLWYLDGYDLKVSYDAESDDIIYEYVQ</sequence>
<evidence type="ECO:0000313" key="3">
    <source>
        <dbReference type="Proteomes" id="UP000092573"/>
    </source>
</evidence>
<dbReference type="InterPro" id="IPR035903">
    <property type="entry name" value="HesB-like_dom_sf"/>
</dbReference>
<dbReference type="STRING" id="1462996.AWM70_05470"/>
<dbReference type="EMBL" id="CP014167">
    <property type="protein sequence ID" value="ANS74092.1"/>
    <property type="molecule type" value="Genomic_DNA"/>
</dbReference>
<name>A0A1B1MY31_9BACL</name>
<evidence type="ECO:0008006" key="4">
    <source>
        <dbReference type="Google" id="ProtNLM"/>
    </source>
</evidence>
<evidence type="ECO:0000256" key="1">
    <source>
        <dbReference type="ARBA" id="ARBA00006718"/>
    </source>
</evidence>
<keyword evidence="3" id="KW-1185">Reference proteome</keyword>
<organism evidence="2 3">
    <name type="scientific">Paenibacillus yonginensis</name>
    <dbReference type="NCBI Taxonomy" id="1462996"/>
    <lineage>
        <taxon>Bacteria</taxon>
        <taxon>Bacillati</taxon>
        <taxon>Bacillota</taxon>
        <taxon>Bacilli</taxon>
        <taxon>Bacillales</taxon>
        <taxon>Paenibacillaceae</taxon>
        <taxon>Paenibacillus</taxon>
    </lineage>
</organism>
<proteinExistence type="inferred from homology"/>
<dbReference type="OrthoDB" id="1645729at2"/>
<dbReference type="KEGG" id="pyg:AWM70_05470"/>
<reference evidence="2 3" key="1">
    <citation type="submission" date="2016-01" db="EMBL/GenBank/DDBJ databases">
        <title>Complete Genome Sequence of Paenibacillus yonginensis DCY84, a novel Plant Growth-Promoting Bacteria with Elicitation of Induced Systemic Resistance.</title>
        <authorList>
            <person name="Kim Y.J."/>
            <person name="Yang D.C."/>
            <person name="Sukweenadhi J."/>
        </authorList>
    </citation>
    <scope>NUCLEOTIDE SEQUENCE [LARGE SCALE GENOMIC DNA]</scope>
    <source>
        <strain evidence="2 3">DCY84</strain>
    </source>
</reference>
<evidence type="ECO:0000313" key="2">
    <source>
        <dbReference type="EMBL" id="ANS74092.1"/>
    </source>
</evidence>
<dbReference type="SUPFAM" id="SSF89360">
    <property type="entry name" value="HesB-like domain"/>
    <property type="match status" value="1"/>
</dbReference>
<dbReference type="AlphaFoldDB" id="A0A1B1MY31"/>